<evidence type="ECO:0000313" key="4">
    <source>
        <dbReference type="Proteomes" id="UP001558632"/>
    </source>
</evidence>
<proteinExistence type="predicted"/>
<feature type="region of interest" description="Disordered" evidence="1">
    <location>
        <begin position="224"/>
        <end position="246"/>
    </location>
</feature>
<reference evidence="3 4" key="1">
    <citation type="submission" date="2024-07" db="EMBL/GenBank/DDBJ databases">
        <title>Enhanced genomic and transcriptomic resources for Trichinella pseudospiralis and T. spiralis underpin the discovery of pronounced molecular differences between stages and species.</title>
        <authorList>
            <person name="Pasi K.K."/>
            <person name="La Rosa G."/>
            <person name="Gomez-Morales M.A."/>
            <person name="Tosini F."/>
            <person name="Sumanam S."/>
            <person name="Young N.D."/>
            <person name="Chang B.C."/>
            <person name="Robin G.B."/>
        </authorList>
    </citation>
    <scope>NUCLEOTIDE SEQUENCE [LARGE SCALE GENOMIC DNA]</scope>
    <source>
        <strain evidence="3">ISS534</strain>
    </source>
</reference>
<keyword evidence="4" id="KW-1185">Reference proteome</keyword>
<evidence type="ECO:0000313" key="3">
    <source>
        <dbReference type="EMBL" id="KAL1245580.1"/>
    </source>
</evidence>
<feature type="domain" description="PiggyBac transposable element-derived protein" evidence="2">
    <location>
        <begin position="82"/>
        <end position="215"/>
    </location>
</feature>
<sequence length="246" mass="27386">MVSEQLAACQVVALSSFAGVIKQVYCAHKVAKSQSSCKLPQQSVNVTRLPSDMINQTQKSKSVNSGNGMQLLFCCKEIHASKVPFSTRVISNMVDIIQENSNTTIHTLYFGNLFNKYELLVKLSGLKIRAIGTIRPYRSNGADAVILPRRAPSTYGPELSAVRTNSDTKSGIRTTGALPKNATFDYTRSEESNALKFTIVRNKINHKSKYSKHKVMIVEKSKKRSATTKKNEKRHENACFMKHISI</sequence>
<accession>A0ABR3KZS8</accession>
<gene>
    <name evidence="3" type="ORF">TSPI_06083</name>
</gene>
<protein>
    <submittedName>
        <fullName evidence="3">Protein translocase subunit SecA</fullName>
    </submittedName>
</protein>
<dbReference type="EMBL" id="JBEUSY010000085">
    <property type="protein sequence ID" value="KAL1245580.1"/>
    <property type="molecule type" value="Genomic_DNA"/>
</dbReference>
<name>A0ABR3KZS8_TRISP</name>
<dbReference type="Proteomes" id="UP001558632">
    <property type="component" value="Unassembled WGS sequence"/>
</dbReference>
<dbReference type="Pfam" id="PF13843">
    <property type="entry name" value="DDE_Tnp_1_7"/>
    <property type="match status" value="1"/>
</dbReference>
<evidence type="ECO:0000256" key="1">
    <source>
        <dbReference type="SAM" id="MobiDB-lite"/>
    </source>
</evidence>
<dbReference type="InterPro" id="IPR029526">
    <property type="entry name" value="PGBD"/>
</dbReference>
<organism evidence="3 4">
    <name type="scientific">Trichinella spiralis</name>
    <name type="common">Trichina worm</name>
    <dbReference type="NCBI Taxonomy" id="6334"/>
    <lineage>
        <taxon>Eukaryota</taxon>
        <taxon>Metazoa</taxon>
        <taxon>Ecdysozoa</taxon>
        <taxon>Nematoda</taxon>
        <taxon>Enoplea</taxon>
        <taxon>Dorylaimia</taxon>
        <taxon>Trichinellida</taxon>
        <taxon>Trichinellidae</taxon>
        <taxon>Trichinella</taxon>
    </lineage>
</organism>
<evidence type="ECO:0000259" key="2">
    <source>
        <dbReference type="Pfam" id="PF13843"/>
    </source>
</evidence>
<comment type="caution">
    <text evidence="3">The sequence shown here is derived from an EMBL/GenBank/DDBJ whole genome shotgun (WGS) entry which is preliminary data.</text>
</comment>